<dbReference type="InterPro" id="IPR036736">
    <property type="entry name" value="ACP-like_sf"/>
</dbReference>
<dbReference type="InterPro" id="IPR045851">
    <property type="entry name" value="AMP-bd_C_sf"/>
</dbReference>
<dbReference type="FunFam" id="2.30.38.10:FF:000001">
    <property type="entry name" value="Non-ribosomal peptide synthetase PvdI"/>
    <property type="match status" value="1"/>
</dbReference>
<dbReference type="CDD" id="cd02440">
    <property type="entry name" value="AdoMet_MTases"/>
    <property type="match status" value="1"/>
</dbReference>
<dbReference type="SUPFAM" id="SSF47336">
    <property type="entry name" value="ACP-like"/>
    <property type="match status" value="2"/>
</dbReference>
<gene>
    <name evidence="6" type="ORF">JGS22_006520</name>
</gene>
<dbReference type="PROSITE" id="PS00455">
    <property type="entry name" value="AMP_BINDING"/>
    <property type="match status" value="2"/>
</dbReference>
<sequence>MSDSSATVLPLTAGQAGIWYAHSLSGPNATFHAALYLEIPGAVDPQRFSEAMRQIVTETEVLRARFSDDGTGPVQTIEPVTDWSEQPLHVLDLRDEDSPREHAEKWMWADADIPLDVLEGPLYRFALMRVADDLTLFYYRFHHLVMDAFGANLVAARLAEVYTGLVEGTDTSAGAFPPLRALVEDEAAYRESESFTADRDFWAKQFADKPVVPSLGSRPTALPRHLLRGSKHVSAATGADIRGAARAVGVGWPAAMLAALGVYTSRITGSTDVVLALSVAARDTTVARAVPGMVSNVIGVRLKVRPEMTAAELIKHAHQRMRAATRHKRYRYEDIRRDLKLLGADGRLLGPRANLHVVAPPVTFAGVPASLHPLTAGHDDDFSLVMVAEEDGSFRLDMSANPDAYGTEDADLHHRLVTRLMGELAARPDRPVGALDMVEPELLDRFAVEWRGATAKAEAGERSTLTARFAAAVAAHPDNTAVLCPDGADRQSLTYRELDARSNQLARLLIERGVRRGQIVALALPRTVELAVAVLATLKTGAAYLPIDPEYPEERVSYVLGDAKPVAVVTAEKGDLAHVDASIPQIALADPVTASDLSALSPSPIEDADRGGPIVPDQAAYVIYTSGSTGRPKGVVVAHQNVIRLFDTTAHWSDFGPDDVWSLFHSYAFDFSVWEIWGALLHGAKLVVVPFSVSRAPEEFLRLLVHERVTVLNQTPSAFAQLIQADQEHPELGDELALRFVVFGGEALEFGRLAPWYERHAEDAPRLVNMYGITETTVHSTELMLDAAQVAAESGSMIGVALNDLRVYILDSAMRPSPPGVLGEIYVSGPGVADGYFGRPDLTCTRFVADPFGPPGQRMYRSGDLARWTHDTTNMEYLGRVDHQVKIRGFRIELGEIDSAVLRHPDVLHTACVVREDTPGDKRLVAYVVAGSEGAGAEAGTAVLDTGELRKHAAAALPEHMVPSWFVQIDALPLTLNGKLDTRALPAPDVAAGGTGRLPRTPDEEIFCGLFAEILGAPSVSMDDNFFDLGGHSLLATKLVSRIRASFGVEVPIRKVFELRTPAAMLSWMAGSGNVPRARKSLTPMEKPEEIPLSFAQLRLWFIDKIDGGSGTYNIPLVVRLNGPLDRGALQEAIGDVVGRHESLRTVFPDRDGTPRQRILSAAEATPVMGSSEVSREELAVAMAERAGVGFDLATEAPIRAHLFVLPDDEHALLMPVHHIAGDGWSLVPLTRDLQASYTARCRGSVPDWQPLPVQYADYTLWQREILGDEEDPDSAISGQLAHWQQYLAGLPEEVTLPSDRPRPAVASYRGETLRFELPPALHAQLMRCSREYDVSPFMVVQTALAALLSKLGAGEDVPLGISIAGRTDEALDDLVGFLVNTLVLRTDLSGDPRFDDLLGKARTDGLAAFANQDLPFERLVEAVNPERSAGRHPLIQIGLGFQNNETPVLDLPGLDAWIEPAETHTAKLDLLFDFREVQGEEPDEESGSAGTPDHMACAVEYATDLYDRSTVELLISRLVRLLDQATGQPERRLSELDVLDADERRRLLVEWNDTGSETPLGTLPELFTAQVERTPQATAVVAGDEQLTYAELSARVNRLARELVVRGIGAEDRVLLVIPKSVDLVVAQLAVVTAGAAFVPVDPGYPRDRVTFMARDARPAMLLTCTEVADLAVEVLPELPRLVIDSETGSARIARRRSEPLIDADRREPTSIAHAAYVIYTSGSTGRPKGVVVTHRGIGNLASAQIERFAIEPGSRVVQYAAPSFDAAISETSITLLRGATLILPVGEGLLLGEALARFLTERRVTHATIPPVALTGLDPAAVPANLTLTVAGEACSADLVGTWSQGRRMINAYGPTETTVCATMSQPLSGAVTPPIGVPIANARVYVLDSRLSPVPCGVVGELYVSGVNLARGYLGRSGLTSERFVANPFGEPGDRMYRTGDVVRWRPDGQLDFVGRADDQVKLRGFRVELDEITSVLNEQAQVASAAVVIREDRPGDRRLVGYVVPTEGGEVSRDVSLETDQVDKWQVINDEVYGAASVEDGPPLGENFAGWHSSYDSSVLPDEEMRAWRAATVERILELRPRRVLEIGVGAGLIMAPVAPHVDLYWGTDLSGTVIETLRRQTQQDPVLAERTRFSACPAHVLEGLPTGTFDTVVVNSVAQYFPSVEYLVDVIGKAFTLLGESGSVFLGDIRDLRLLHCMRAAIHRLANPGDGAAALRFGTERAVERETELLVDPGLFESLAERLDGFGGVDIRIKRGTYENELNRYRYDVVVHKRPTAPVSLASAPTVEWDEVGGLAPVAARLRAERPSVLRVTGLPNARLTSDLAAVAEIEGPGFEVRQGPNQAEIDEMSLATGYRSLVTWNGEATDGRLDVVFVAVHDSSGELPAYRDLYLPGPSPERWANDPLAARKEGELVTELREALAKNLPDYMVPSALVLMEALPITPNGKLDQKALPAPSASAATSELQPSTPDESIIARLFAEVLGLGRVGADDDFFRQGGDSIISIQLVSKARAEGLQFTAQDVFAHRTVRALAAAATRVDASAGESADKDLSEWDIPLVSQDELDQFESNWSA</sequence>
<dbReference type="GO" id="GO:0008610">
    <property type="term" value="P:lipid biosynthetic process"/>
    <property type="evidence" value="ECO:0007669"/>
    <property type="project" value="UniProtKB-ARBA"/>
</dbReference>
<dbReference type="SMART" id="SM00823">
    <property type="entry name" value="PKS_PP"/>
    <property type="match status" value="2"/>
</dbReference>
<dbReference type="CDD" id="cd17643">
    <property type="entry name" value="A_NRPS_Cytc1-like"/>
    <property type="match status" value="1"/>
</dbReference>
<dbReference type="FunFam" id="3.40.50.12780:FF:000012">
    <property type="entry name" value="Non-ribosomal peptide synthetase"/>
    <property type="match status" value="2"/>
</dbReference>
<name>A0A949JD84_9ACTN</name>
<dbReference type="GO" id="GO:0044550">
    <property type="term" value="P:secondary metabolite biosynthetic process"/>
    <property type="evidence" value="ECO:0007669"/>
    <property type="project" value="UniProtKB-ARBA"/>
</dbReference>
<dbReference type="InterPro" id="IPR000873">
    <property type="entry name" value="AMP-dep_synth/lig_dom"/>
</dbReference>
<dbReference type="GO" id="GO:0008757">
    <property type="term" value="F:S-adenosylmethionine-dependent methyltransferase activity"/>
    <property type="evidence" value="ECO:0007669"/>
    <property type="project" value="InterPro"/>
</dbReference>
<comment type="caution">
    <text evidence="6">The sequence shown here is derived from an EMBL/GenBank/DDBJ whole genome shotgun (WGS) entry which is preliminary data.</text>
</comment>
<evidence type="ECO:0000256" key="1">
    <source>
        <dbReference type="ARBA" id="ARBA00001957"/>
    </source>
</evidence>
<dbReference type="Gene3D" id="1.10.1200.10">
    <property type="entry name" value="ACP-like"/>
    <property type="match status" value="2"/>
</dbReference>
<dbReference type="Gene3D" id="3.30.559.30">
    <property type="entry name" value="Nonribosomal peptide synthetase, condensation domain"/>
    <property type="match status" value="2"/>
</dbReference>
<dbReference type="GO" id="GO:0043041">
    <property type="term" value="P:amino acid activation for nonribosomal peptide biosynthetic process"/>
    <property type="evidence" value="ECO:0007669"/>
    <property type="project" value="TreeGrafter"/>
</dbReference>
<dbReference type="FunFam" id="3.30.300.30:FF:000010">
    <property type="entry name" value="Enterobactin synthetase component F"/>
    <property type="match status" value="1"/>
</dbReference>
<keyword evidence="7" id="KW-1185">Reference proteome</keyword>
<dbReference type="Gene3D" id="3.30.300.30">
    <property type="match status" value="3"/>
</dbReference>
<dbReference type="Pfam" id="PF00550">
    <property type="entry name" value="PP-binding"/>
    <property type="match status" value="2"/>
</dbReference>
<dbReference type="FunFam" id="3.40.50.980:FF:000001">
    <property type="entry name" value="Non-ribosomal peptide synthetase"/>
    <property type="match status" value="2"/>
</dbReference>
<evidence type="ECO:0000313" key="7">
    <source>
        <dbReference type="Proteomes" id="UP000694501"/>
    </source>
</evidence>
<dbReference type="SUPFAM" id="SSF53335">
    <property type="entry name" value="S-adenosyl-L-methionine-dependent methyltransferases"/>
    <property type="match status" value="1"/>
</dbReference>
<dbReference type="InterPro" id="IPR020845">
    <property type="entry name" value="AMP-binding_CS"/>
</dbReference>
<dbReference type="Pfam" id="PF08241">
    <property type="entry name" value="Methyltransf_11"/>
    <property type="match status" value="1"/>
</dbReference>
<dbReference type="EMBL" id="JAELVF020000001">
    <property type="protein sequence ID" value="MBU7597297.1"/>
    <property type="molecule type" value="Genomic_DNA"/>
</dbReference>
<keyword evidence="3" id="KW-0596">Phosphopantetheine</keyword>
<evidence type="ECO:0000259" key="5">
    <source>
        <dbReference type="PROSITE" id="PS50075"/>
    </source>
</evidence>
<evidence type="ECO:0000256" key="4">
    <source>
        <dbReference type="ARBA" id="ARBA00022553"/>
    </source>
</evidence>
<evidence type="ECO:0000256" key="2">
    <source>
        <dbReference type="ARBA" id="ARBA00006432"/>
    </source>
</evidence>
<dbReference type="GO" id="GO:0005737">
    <property type="term" value="C:cytoplasm"/>
    <property type="evidence" value="ECO:0007669"/>
    <property type="project" value="TreeGrafter"/>
</dbReference>
<dbReference type="InterPro" id="IPR025110">
    <property type="entry name" value="AMP-bd_C"/>
</dbReference>
<dbReference type="Gene3D" id="3.40.50.150">
    <property type="entry name" value="Vaccinia Virus protein VP39"/>
    <property type="match status" value="1"/>
</dbReference>
<dbReference type="InterPro" id="IPR042099">
    <property type="entry name" value="ANL_N_sf"/>
</dbReference>
<dbReference type="InterPro" id="IPR020806">
    <property type="entry name" value="PKS_PP-bd"/>
</dbReference>
<dbReference type="Gene3D" id="3.30.559.10">
    <property type="entry name" value="Chloramphenicol acetyltransferase-like domain"/>
    <property type="match status" value="2"/>
</dbReference>
<dbReference type="Pfam" id="PF00668">
    <property type="entry name" value="Condensation"/>
    <property type="match status" value="2"/>
</dbReference>
<dbReference type="PROSITE" id="PS00012">
    <property type="entry name" value="PHOSPHOPANTETHEINE"/>
    <property type="match status" value="1"/>
</dbReference>
<dbReference type="Gene3D" id="3.40.50.980">
    <property type="match status" value="2"/>
</dbReference>
<dbReference type="Gene3D" id="2.30.38.10">
    <property type="entry name" value="Luciferase, Domain 3"/>
    <property type="match status" value="1"/>
</dbReference>
<dbReference type="Pfam" id="PF13193">
    <property type="entry name" value="AMP-binding_C"/>
    <property type="match status" value="1"/>
</dbReference>
<evidence type="ECO:0000313" key="6">
    <source>
        <dbReference type="EMBL" id="MBU7597297.1"/>
    </source>
</evidence>
<dbReference type="RefSeq" id="WP_211040671.1">
    <property type="nucleotide sequence ID" value="NZ_JAELVF020000001.1"/>
</dbReference>
<dbReference type="Pfam" id="PF00501">
    <property type="entry name" value="AMP-binding"/>
    <property type="match status" value="2"/>
</dbReference>
<comment type="cofactor">
    <cofactor evidence="1">
        <name>pantetheine 4'-phosphate</name>
        <dbReference type="ChEBI" id="CHEBI:47942"/>
    </cofactor>
</comment>
<dbReference type="Gene3D" id="3.40.50.12780">
    <property type="entry name" value="N-terminal domain of ligase-like"/>
    <property type="match status" value="1"/>
</dbReference>
<proteinExistence type="inferred from homology"/>
<dbReference type="FunFam" id="3.40.50.980:FF:000002">
    <property type="entry name" value="Enterobactin synthetase component F"/>
    <property type="match status" value="1"/>
</dbReference>
<protein>
    <submittedName>
        <fullName evidence="6">Amino acid adenylation domain-containing protein</fullName>
    </submittedName>
</protein>
<organism evidence="6 7">
    <name type="scientific">Streptomyces tardus</name>
    <dbReference type="NCBI Taxonomy" id="2780544"/>
    <lineage>
        <taxon>Bacteria</taxon>
        <taxon>Bacillati</taxon>
        <taxon>Actinomycetota</taxon>
        <taxon>Actinomycetes</taxon>
        <taxon>Kitasatosporales</taxon>
        <taxon>Streptomycetaceae</taxon>
        <taxon>Streptomyces</taxon>
    </lineage>
</organism>
<comment type="similarity">
    <text evidence="2">Belongs to the ATP-dependent AMP-binding enzyme family.</text>
</comment>
<dbReference type="GO" id="GO:0031177">
    <property type="term" value="F:phosphopantetheine binding"/>
    <property type="evidence" value="ECO:0007669"/>
    <property type="project" value="InterPro"/>
</dbReference>
<dbReference type="InterPro" id="IPR013216">
    <property type="entry name" value="Methyltransf_11"/>
</dbReference>
<dbReference type="GO" id="GO:0017000">
    <property type="term" value="P:antibiotic biosynthetic process"/>
    <property type="evidence" value="ECO:0007669"/>
    <property type="project" value="UniProtKB-ARBA"/>
</dbReference>
<dbReference type="NCBIfam" id="TIGR01733">
    <property type="entry name" value="AA-adenyl-dom"/>
    <property type="match status" value="2"/>
</dbReference>
<dbReference type="SUPFAM" id="SSF56801">
    <property type="entry name" value="Acetyl-CoA synthetase-like"/>
    <property type="match status" value="2"/>
</dbReference>
<dbReference type="InterPro" id="IPR010071">
    <property type="entry name" value="AA_adenyl_dom"/>
</dbReference>
<dbReference type="InterPro" id="IPR023213">
    <property type="entry name" value="CAT-like_dom_sf"/>
</dbReference>
<dbReference type="CDD" id="cd19540">
    <property type="entry name" value="LCL_NRPS-like"/>
    <property type="match status" value="1"/>
</dbReference>
<feature type="domain" description="Carrier" evidence="5">
    <location>
        <begin position="998"/>
        <end position="1073"/>
    </location>
</feature>
<dbReference type="InterPro" id="IPR001242">
    <property type="entry name" value="Condensation_dom"/>
</dbReference>
<dbReference type="SUPFAM" id="SSF52777">
    <property type="entry name" value="CoA-dependent acyltransferases"/>
    <property type="match status" value="4"/>
</dbReference>
<dbReference type="FunFam" id="1.10.1200.10:FF:000005">
    <property type="entry name" value="Nonribosomal peptide synthetase 1"/>
    <property type="match status" value="1"/>
</dbReference>
<dbReference type="InterPro" id="IPR009081">
    <property type="entry name" value="PP-bd_ACP"/>
</dbReference>
<dbReference type="Proteomes" id="UP000694501">
    <property type="component" value="Unassembled WGS sequence"/>
</dbReference>
<dbReference type="PANTHER" id="PTHR45527">
    <property type="entry name" value="NONRIBOSOMAL PEPTIDE SYNTHETASE"/>
    <property type="match status" value="1"/>
</dbReference>
<reference evidence="6" key="1">
    <citation type="submission" date="2021-06" db="EMBL/GenBank/DDBJ databases">
        <title>Sequencing of actinobacteria type strains.</title>
        <authorList>
            <person name="Nguyen G.-S."/>
            <person name="Wentzel A."/>
        </authorList>
    </citation>
    <scope>NUCLEOTIDE SEQUENCE</scope>
    <source>
        <strain evidence="6">P38-E01</strain>
    </source>
</reference>
<dbReference type="PROSITE" id="PS50075">
    <property type="entry name" value="CARRIER"/>
    <property type="match status" value="2"/>
</dbReference>
<accession>A0A949JD84</accession>
<keyword evidence="4" id="KW-0597">Phosphoprotein</keyword>
<dbReference type="InterPro" id="IPR006162">
    <property type="entry name" value="Ppantetheine_attach_site"/>
</dbReference>
<dbReference type="PANTHER" id="PTHR45527:SF14">
    <property type="entry name" value="PLIPASTATIN SYNTHASE SUBUNIT B"/>
    <property type="match status" value="1"/>
</dbReference>
<feature type="domain" description="Carrier" evidence="5">
    <location>
        <begin position="2471"/>
        <end position="2545"/>
    </location>
</feature>
<dbReference type="InterPro" id="IPR029063">
    <property type="entry name" value="SAM-dependent_MTases_sf"/>
</dbReference>
<evidence type="ECO:0000256" key="3">
    <source>
        <dbReference type="ARBA" id="ARBA00022450"/>
    </source>
</evidence>